<dbReference type="InterPro" id="IPR053231">
    <property type="entry name" value="GPCR_LN-TM7"/>
</dbReference>
<comment type="caution">
    <text evidence="7">The sequence shown here is derived from an EMBL/GenBank/DDBJ whole genome shotgun (WGS) entry which is preliminary data.</text>
</comment>
<evidence type="ECO:0000256" key="5">
    <source>
        <dbReference type="SAM" id="Phobius"/>
    </source>
</evidence>
<gene>
    <name evidence="7" type="ORF">OFUS_LOCUS23922</name>
</gene>
<evidence type="ECO:0000256" key="4">
    <source>
        <dbReference type="ARBA" id="ARBA00023136"/>
    </source>
</evidence>
<dbReference type="Gene3D" id="1.20.1070.10">
    <property type="entry name" value="Rhodopsin 7-helix transmembrane proteins"/>
    <property type="match status" value="1"/>
</dbReference>
<dbReference type="PANTHER" id="PTHR45902:SF4">
    <property type="entry name" value="G-PROTEIN COUPLED RECEPTORS FAMILY 2 PROFILE 2 DOMAIN-CONTAINING PROTEIN"/>
    <property type="match status" value="1"/>
</dbReference>
<sequence length="388" mass="44317">EFDNVDQNGTVIIEYTMKLRDEQNISQYEVHNETLNKVLYALEKCFSDLFFSLGGTVFSSMFKMMGICTMYDWASRMVLLQEDCDDEVTEMTLFEKHDKPSSSKHEIDSNDIKGYLTICCLALSILSMFVRIALQPFIPAYHSFPGKMQFCFVLSLCFAHILYLCGPFANGAWIICKVIGILIHYSFLCVFTWLAAIAFDMYRTFRLPVQNCSNNKTLLLYCFTVFLIPAPIVSISVVFDIVPIDTIFKPLYGNPLCQISNPNANLLFFAGPLACVIIFNSIMYILTVVSLRRSWRETVMVTNTHDYHIKVYIKLFIIMGFTWICGFICPFTHEALSYIFILLNASQGVFISVSSVLSKLVYRELKCCEKTNKNPTGATSNRSIETRL</sequence>
<feature type="non-terminal residue" evidence="7">
    <location>
        <position position="1"/>
    </location>
</feature>
<dbReference type="InterPro" id="IPR017981">
    <property type="entry name" value="GPCR_2-like_7TM"/>
</dbReference>
<dbReference type="PANTHER" id="PTHR45902">
    <property type="entry name" value="LATROPHILIN RECEPTOR-LIKE PROTEIN A"/>
    <property type="match status" value="1"/>
</dbReference>
<dbReference type="SUPFAM" id="SSF81321">
    <property type="entry name" value="Family A G protein-coupled receptor-like"/>
    <property type="match status" value="1"/>
</dbReference>
<feature type="transmembrane region" description="Helical" evidence="5">
    <location>
        <begin position="264"/>
        <end position="291"/>
    </location>
</feature>
<feature type="transmembrane region" description="Helical" evidence="5">
    <location>
        <begin position="146"/>
        <end position="166"/>
    </location>
</feature>
<feature type="transmembrane region" description="Helical" evidence="5">
    <location>
        <begin position="218"/>
        <end position="244"/>
    </location>
</feature>
<evidence type="ECO:0000256" key="1">
    <source>
        <dbReference type="ARBA" id="ARBA00004141"/>
    </source>
</evidence>
<dbReference type="OrthoDB" id="6134459at2759"/>
<proteinExistence type="predicted"/>
<dbReference type="GO" id="GO:0007166">
    <property type="term" value="P:cell surface receptor signaling pathway"/>
    <property type="evidence" value="ECO:0007669"/>
    <property type="project" value="InterPro"/>
</dbReference>
<dbReference type="Pfam" id="PF00002">
    <property type="entry name" value="7tm_2"/>
    <property type="match status" value="1"/>
</dbReference>
<feature type="domain" description="G-protein coupled receptors family 2 profile 2" evidence="6">
    <location>
        <begin position="113"/>
        <end position="359"/>
    </location>
</feature>
<keyword evidence="4 5" id="KW-0472">Membrane</keyword>
<dbReference type="GO" id="GO:0016020">
    <property type="term" value="C:membrane"/>
    <property type="evidence" value="ECO:0007669"/>
    <property type="project" value="UniProtKB-SubCell"/>
</dbReference>
<feature type="transmembrane region" description="Helical" evidence="5">
    <location>
        <begin position="339"/>
        <end position="362"/>
    </location>
</feature>
<evidence type="ECO:0000256" key="2">
    <source>
        <dbReference type="ARBA" id="ARBA00022692"/>
    </source>
</evidence>
<dbReference type="EMBL" id="CAIIXF020000011">
    <property type="protein sequence ID" value="CAH1799969.1"/>
    <property type="molecule type" value="Genomic_DNA"/>
</dbReference>
<accession>A0A8S4Q3U8</accession>
<evidence type="ECO:0000256" key="3">
    <source>
        <dbReference type="ARBA" id="ARBA00022989"/>
    </source>
</evidence>
<reference evidence="7" key="1">
    <citation type="submission" date="2022-03" db="EMBL/GenBank/DDBJ databases">
        <authorList>
            <person name="Martin C."/>
        </authorList>
    </citation>
    <scope>NUCLEOTIDE SEQUENCE</scope>
</reference>
<dbReference type="PROSITE" id="PS50261">
    <property type="entry name" value="G_PROTEIN_RECEP_F2_4"/>
    <property type="match status" value="1"/>
</dbReference>
<dbReference type="InterPro" id="IPR000832">
    <property type="entry name" value="GPCR_2_secretin-like"/>
</dbReference>
<protein>
    <recommendedName>
        <fullName evidence="6">G-protein coupled receptors family 2 profile 2 domain-containing protein</fullName>
    </recommendedName>
</protein>
<organism evidence="7 8">
    <name type="scientific">Owenia fusiformis</name>
    <name type="common">Polychaete worm</name>
    <dbReference type="NCBI Taxonomy" id="6347"/>
    <lineage>
        <taxon>Eukaryota</taxon>
        <taxon>Metazoa</taxon>
        <taxon>Spiralia</taxon>
        <taxon>Lophotrochozoa</taxon>
        <taxon>Annelida</taxon>
        <taxon>Polychaeta</taxon>
        <taxon>Sedentaria</taxon>
        <taxon>Canalipalpata</taxon>
        <taxon>Sabellida</taxon>
        <taxon>Oweniida</taxon>
        <taxon>Oweniidae</taxon>
        <taxon>Owenia</taxon>
    </lineage>
</organism>
<feature type="transmembrane region" description="Helical" evidence="5">
    <location>
        <begin position="114"/>
        <end position="134"/>
    </location>
</feature>
<evidence type="ECO:0000313" key="8">
    <source>
        <dbReference type="Proteomes" id="UP000749559"/>
    </source>
</evidence>
<feature type="transmembrane region" description="Helical" evidence="5">
    <location>
        <begin position="311"/>
        <end position="333"/>
    </location>
</feature>
<dbReference type="Proteomes" id="UP000749559">
    <property type="component" value="Unassembled WGS sequence"/>
</dbReference>
<name>A0A8S4Q3U8_OWEFU</name>
<feature type="transmembrane region" description="Helical" evidence="5">
    <location>
        <begin position="172"/>
        <end position="197"/>
    </location>
</feature>
<keyword evidence="2 5" id="KW-0812">Transmembrane</keyword>
<dbReference type="AlphaFoldDB" id="A0A8S4Q3U8"/>
<dbReference type="GO" id="GO:0004930">
    <property type="term" value="F:G protein-coupled receptor activity"/>
    <property type="evidence" value="ECO:0007669"/>
    <property type="project" value="InterPro"/>
</dbReference>
<keyword evidence="3 5" id="KW-1133">Transmembrane helix</keyword>
<keyword evidence="8" id="KW-1185">Reference proteome</keyword>
<evidence type="ECO:0000313" key="7">
    <source>
        <dbReference type="EMBL" id="CAH1799969.1"/>
    </source>
</evidence>
<dbReference type="CDD" id="cd15039">
    <property type="entry name" value="7tmB3_Methuselah-like"/>
    <property type="match status" value="1"/>
</dbReference>
<comment type="subcellular location">
    <subcellularLocation>
        <location evidence="1">Membrane</location>
        <topology evidence="1">Multi-pass membrane protein</topology>
    </subcellularLocation>
</comment>
<evidence type="ECO:0000259" key="6">
    <source>
        <dbReference type="PROSITE" id="PS50261"/>
    </source>
</evidence>